<dbReference type="InterPro" id="IPR027417">
    <property type="entry name" value="P-loop_NTPase"/>
</dbReference>
<dbReference type="GO" id="GO:0005524">
    <property type="term" value="F:ATP binding"/>
    <property type="evidence" value="ECO:0007669"/>
    <property type="project" value="UniProtKB-KW"/>
</dbReference>
<evidence type="ECO:0000256" key="5">
    <source>
        <dbReference type="PROSITE-ProRule" id="PRU01251"/>
    </source>
</evidence>
<dbReference type="InterPro" id="IPR018368">
    <property type="entry name" value="ClpA/B_CS1"/>
</dbReference>
<dbReference type="GO" id="GO:0008233">
    <property type="term" value="F:peptidase activity"/>
    <property type="evidence" value="ECO:0007669"/>
    <property type="project" value="UniProtKB-KW"/>
</dbReference>
<evidence type="ECO:0000256" key="3">
    <source>
        <dbReference type="ARBA" id="ARBA00022840"/>
    </source>
</evidence>
<evidence type="ECO:0000313" key="8">
    <source>
        <dbReference type="EMBL" id="PIS06258.1"/>
    </source>
</evidence>
<gene>
    <name evidence="8" type="ORF">COT80_01655</name>
</gene>
<dbReference type="Gene3D" id="4.10.860.10">
    <property type="entry name" value="UVR domain"/>
    <property type="match status" value="1"/>
</dbReference>
<dbReference type="Proteomes" id="UP000229056">
    <property type="component" value="Unassembled WGS sequence"/>
</dbReference>
<keyword evidence="6" id="KW-0175">Coiled coil</keyword>
<feature type="coiled-coil region" evidence="6">
    <location>
        <begin position="433"/>
        <end position="486"/>
    </location>
</feature>
<dbReference type="Gene3D" id="1.10.1780.10">
    <property type="entry name" value="Clp, N-terminal domain"/>
    <property type="match status" value="1"/>
</dbReference>
<dbReference type="GO" id="GO:0016887">
    <property type="term" value="F:ATP hydrolysis activity"/>
    <property type="evidence" value="ECO:0007669"/>
    <property type="project" value="InterPro"/>
</dbReference>
<evidence type="ECO:0000256" key="6">
    <source>
        <dbReference type="SAM" id="Coils"/>
    </source>
</evidence>
<dbReference type="Gene3D" id="1.10.8.60">
    <property type="match status" value="2"/>
</dbReference>
<dbReference type="EMBL" id="PEZY01000005">
    <property type="protein sequence ID" value="PIS06258.1"/>
    <property type="molecule type" value="Genomic_DNA"/>
</dbReference>
<dbReference type="InterPro" id="IPR001270">
    <property type="entry name" value="ClpA/B"/>
</dbReference>
<dbReference type="InterPro" id="IPR036628">
    <property type="entry name" value="Clp_N_dom_sf"/>
</dbReference>
<dbReference type="InterPro" id="IPR004176">
    <property type="entry name" value="Clp_R_N"/>
</dbReference>
<evidence type="ECO:0000256" key="4">
    <source>
        <dbReference type="ARBA" id="ARBA00023186"/>
    </source>
</evidence>
<comment type="caution">
    <text evidence="8">The sequence shown here is derived from an EMBL/GenBank/DDBJ whole genome shotgun (WGS) entry which is preliminary data.</text>
</comment>
<dbReference type="SMART" id="SM01086">
    <property type="entry name" value="ClpB_D2-small"/>
    <property type="match status" value="1"/>
</dbReference>
<dbReference type="PANTHER" id="PTHR11638">
    <property type="entry name" value="ATP-DEPENDENT CLP PROTEASE"/>
    <property type="match status" value="1"/>
</dbReference>
<dbReference type="Pfam" id="PF00004">
    <property type="entry name" value="AAA"/>
    <property type="match status" value="1"/>
</dbReference>
<dbReference type="GO" id="GO:0034605">
    <property type="term" value="P:cellular response to heat"/>
    <property type="evidence" value="ECO:0007669"/>
    <property type="project" value="TreeGrafter"/>
</dbReference>
<dbReference type="FunFam" id="3.40.50.300:FF:000025">
    <property type="entry name" value="ATP-dependent Clp protease subunit"/>
    <property type="match status" value="1"/>
</dbReference>
<keyword evidence="2" id="KW-0547">Nucleotide-binding</keyword>
<evidence type="ECO:0000259" key="7">
    <source>
        <dbReference type="PROSITE" id="PS51903"/>
    </source>
</evidence>
<evidence type="ECO:0000256" key="1">
    <source>
        <dbReference type="ARBA" id="ARBA00022737"/>
    </source>
</evidence>
<dbReference type="Pfam" id="PF10431">
    <property type="entry name" value="ClpB_D2-small"/>
    <property type="match status" value="1"/>
</dbReference>
<accession>A0A2H0W4H4</accession>
<keyword evidence="3 8" id="KW-0067">ATP-binding</keyword>
<evidence type="ECO:0000313" key="9">
    <source>
        <dbReference type="Proteomes" id="UP000229056"/>
    </source>
</evidence>
<keyword evidence="8" id="KW-0645">Protease</keyword>
<evidence type="ECO:0000256" key="2">
    <source>
        <dbReference type="ARBA" id="ARBA00022741"/>
    </source>
</evidence>
<dbReference type="Pfam" id="PF02861">
    <property type="entry name" value="Clp_N"/>
    <property type="match status" value="1"/>
</dbReference>
<dbReference type="CDD" id="cd19499">
    <property type="entry name" value="RecA-like_ClpB_Hsp104-like"/>
    <property type="match status" value="1"/>
</dbReference>
<keyword evidence="4" id="KW-0143">Chaperone</keyword>
<dbReference type="AlphaFoldDB" id="A0A2H0W4H4"/>
<dbReference type="SUPFAM" id="SSF81923">
    <property type="entry name" value="Double Clp-N motif"/>
    <property type="match status" value="2"/>
</dbReference>
<dbReference type="InterPro" id="IPR003959">
    <property type="entry name" value="ATPase_AAA_core"/>
</dbReference>
<dbReference type="GO" id="GO:0006508">
    <property type="term" value="P:proteolysis"/>
    <property type="evidence" value="ECO:0007669"/>
    <property type="project" value="UniProtKB-KW"/>
</dbReference>
<dbReference type="GO" id="GO:0005737">
    <property type="term" value="C:cytoplasm"/>
    <property type="evidence" value="ECO:0007669"/>
    <property type="project" value="TreeGrafter"/>
</dbReference>
<dbReference type="SMART" id="SM00382">
    <property type="entry name" value="AAA"/>
    <property type="match status" value="2"/>
</dbReference>
<dbReference type="InterPro" id="IPR041546">
    <property type="entry name" value="ClpA/ClpB_AAA_lid"/>
</dbReference>
<dbReference type="Pfam" id="PF07724">
    <property type="entry name" value="AAA_2"/>
    <property type="match status" value="1"/>
</dbReference>
<dbReference type="Pfam" id="PF17871">
    <property type="entry name" value="AAA_lid_9"/>
    <property type="match status" value="1"/>
</dbReference>
<keyword evidence="8" id="KW-0378">Hydrolase</keyword>
<dbReference type="PANTHER" id="PTHR11638:SF18">
    <property type="entry name" value="HEAT SHOCK PROTEIN 104"/>
    <property type="match status" value="1"/>
</dbReference>
<dbReference type="CDD" id="cd00009">
    <property type="entry name" value="AAA"/>
    <property type="match status" value="1"/>
</dbReference>
<reference evidence="9" key="1">
    <citation type="submission" date="2017-09" db="EMBL/GenBank/DDBJ databases">
        <title>Depth-based differentiation of microbial function through sediment-hosted aquifers and enrichment of novel symbionts in the deep terrestrial subsurface.</title>
        <authorList>
            <person name="Probst A.J."/>
            <person name="Ladd B."/>
            <person name="Jarett J.K."/>
            <person name="Geller-Mcgrath D.E."/>
            <person name="Sieber C.M.K."/>
            <person name="Emerson J.B."/>
            <person name="Anantharaman K."/>
            <person name="Thomas B.C."/>
            <person name="Malmstrom R."/>
            <person name="Stieglmeier M."/>
            <person name="Klingl A."/>
            <person name="Woyke T."/>
            <person name="Ryan C.M."/>
            <person name="Banfield J.F."/>
        </authorList>
    </citation>
    <scope>NUCLEOTIDE SEQUENCE [LARGE SCALE GENOMIC DNA]</scope>
</reference>
<feature type="domain" description="Clp R" evidence="7">
    <location>
        <begin position="5"/>
        <end position="148"/>
    </location>
</feature>
<keyword evidence="1 5" id="KW-0677">Repeat</keyword>
<dbReference type="InterPro" id="IPR003593">
    <property type="entry name" value="AAA+_ATPase"/>
</dbReference>
<dbReference type="PROSITE" id="PS00870">
    <property type="entry name" value="CLPAB_1"/>
    <property type="match status" value="1"/>
</dbReference>
<dbReference type="Gene3D" id="3.40.50.300">
    <property type="entry name" value="P-loop containing nucleotide triphosphate hydrolases"/>
    <property type="match status" value="2"/>
</dbReference>
<protein>
    <submittedName>
        <fullName evidence="8">ATP-dependent Clp protease ATP-binding subunit ClpC</fullName>
    </submittedName>
</protein>
<dbReference type="PRINTS" id="PR00300">
    <property type="entry name" value="CLPPROTEASEA"/>
</dbReference>
<name>A0A2H0W4H4_9BACT</name>
<sequence>MEETFEKFSNNYKKSLQAAAELATDLQHESVNPWHILYGLICQKGSVGAELLNSLELNTDNIKDTIIKLSLGDFKLELKTAPKFSESAKKIIQKSVKIAYINDHKYVGTEHLLAAIIEASDDNIEKLLSILKISKAEITSQVITMLKSASKIPDLTETFKVTDKDLEYDEYDDLEKRQSILDLFGTELTAAKIQKKIDPIIGRDEELLRIIHILSRRNKNNPIILGEPGVGKTAIIEGLAKKIVDGDVPEALLNKKIYALDLTSTVSGTMYRGEFEGRIKQIIDEARNRPEVILFIDEIHNIVGTGSASGSMDAANILKPALARGEIRCIGATTFTDYRKSIENDPALNRRFQPVKLAEPSEQQAKEILHGIKNYFENFHRVEISDEAIDYSVELSQKYITDKFLPDKAIDLIDEASAAIRVNKKPTRVEQKIKKLKSDIIDLKNKKNQAVIKEDYDLAIKLKDQAQELDDALTKIEKSLEAQKNKMIGTISGQNIAKIVSKATGIPTEDLISSEKRKIMRLDNSLQKKIIGQNTATALISDFIKRAKAGLTPDNKPLASFLLVGPSGTGKTHTARILAEELFGDRDALIKIDMSEYSEKFNTSKLIGAPAGYVGYKESGHLTERVKHKPYSIVLFDEIEKANPEIFDLLLQVLEDGYLTDAAGTKINFRNTIILMTSNIGSHHFSKKNETIGFDSSIINSVTNDINNKIIDDIKEFFKIEFINRLDEITCFSPLSENDLEKITKLELNDLSTRLNKKNITAEFDQSAIKLIAKESKQIDQGARGIKKAIQKLIESNISQKILEDKIISGSRIKINTEKEKIVIKIK</sequence>
<organism evidence="8 9">
    <name type="scientific">Candidatus Buchananbacteria bacterium CG10_big_fil_rev_8_21_14_0_10_33_19</name>
    <dbReference type="NCBI Taxonomy" id="1974525"/>
    <lineage>
        <taxon>Bacteria</taxon>
        <taxon>Candidatus Buchananiibacteriota</taxon>
    </lineage>
</organism>
<dbReference type="InterPro" id="IPR019489">
    <property type="entry name" value="Clp_ATPase_C"/>
</dbReference>
<dbReference type="PROSITE" id="PS51903">
    <property type="entry name" value="CLP_R"/>
    <property type="match status" value="1"/>
</dbReference>
<proteinExistence type="predicted"/>
<dbReference type="InterPro" id="IPR050130">
    <property type="entry name" value="ClpA_ClpB"/>
</dbReference>
<dbReference type="SUPFAM" id="SSF52540">
    <property type="entry name" value="P-loop containing nucleoside triphosphate hydrolases"/>
    <property type="match status" value="2"/>
</dbReference>